<evidence type="ECO:0000259" key="17">
    <source>
        <dbReference type="Pfam" id="PF02706"/>
    </source>
</evidence>
<keyword evidence="7" id="KW-0997">Cell inner membrane</keyword>
<evidence type="ECO:0000256" key="2">
    <source>
        <dbReference type="ARBA" id="ARBA00006683"/>
    </source>
</evidence>
<dbReference type="NCBIfam" id="TIGR01007">
    <property type="entry name" value="eps_fam"/>
    <property type="match status" value="1"/>
</dbReference>
<dbReference type="InterPro" id="IPR003856">
    <property type="entry name" value="LPS_length_determ_N"/>
</dbReference>
<evidence type="ECO:0000313" key="20">
    <source>
        <dbReference type="Proteomes" id="UP000515947"/>
    </source>
</evidence>
<dbReference type="EMBL" id="CP060713">
    <property type="protein sequence ID" value="QNN54019.1"/>
    <property type="molecule type" value="Genomic_DNA"/>
</dbReference>
<dbReference type="GO" id="GO:0005524">
    <property type="term" value="F:ATP binding"/>
    <property type="evidence" value="ECO:0007669"/>
    <property type="project" value="UniProtKB-KW"/>
</dbReference>
<keyword evidence="20" id="KW-1185">Reference proteome</keyword>
<evidence type="ECO:0000256" key="16">
    <source>
        <dbReference type="ARBA" id="ARBA00051245"/>
    </source>
</evidence>
<evidence type="ECO:0000256" key="5">
    <source>
        <dbReference type="ARBA" id="ARBA00011903"/>
    </source>
</evidence>
<evidence type="ECO:0000256" key="1">
    <source>
        <dbReference type="ARBA" id="ARBA00004429"/>
    </source>
</evidence>
<comment type="subcellular location">
    <subcellularLocation>
        <location evidence="1">Cell inner membrane</location>
        <topology evidence="1">Multi-pass membrane protein</topology>
    </subcellularLocation>
</comment>
<dbReference type="PANTHER" id="PTHR32309">
    <property type="entry name" value="TYROSINE-PROTEIN KINASE"/>
    <property type="match status" value="1"/>
</dbReference>
<comment type="similarity">
    <text evidence="3">Belongs to the CpsD/CapB family.</text>
</comment>
<dbReference type="PANTHER" id="PTHR32309:SF13">
    <property type="entry name" value="FERRIC ENTEROBACTIN TRANSPORT PROTEIN FEPE"/>
    <property type="match status" value="1"/>
</dbReference>
<dbReference type="InterPro" id="IPR025669">
    <property type="entry name" value="AAA_dom"/>
</dbReference>
<dbReference type="KEGG" id="nmes:H9L09_06465"/>
<dbReference type="Pfam" id="PF02706">
    <property type="entry name" value="Wzz"/>
    <property type="match status" value="1"/>
</dbReference>
<keyword evidence="13" id="KW-1133">Transmembrane helix</keyword>
<keyword evidence="11 19" id="KW-0418">Kinase</keyword>
<keyword evidence="14" id="KW-0472">Membrane</keyword>
<evidence type="ECO:0000256" key="8">
    <source>
        <dbReference type="ARBA" id="ARBA00022679"/>
    </source>
</evidence>
<proteinExistence type="inferred from homology"/>
<dbReference type="Pfam" id="PF13614">
    <property type="entry name" value="AAA_31"/>
    <property type="match status" value="1"/>
</dbReference>
<evidence type="ECO:0000256" key="14">
    <source>
        <dbReference type="ARBA" id="ARBA00023136"/>
    </source>
</evidence>
<feature type="domain" description="Polysaccharide chain length determinant N-terminal" evidence="17">
    <location>
        <begin position="2"/>
        <end position="88"/>
    </location>
</feature>
<accession>A0A7G9REJ4</accession>
<dbReference type="InterPro" id="IPR050445">
    <property type="entry name" value="Bact_polysacc_biosynth/exp"/>
</dbReference>
<sequence>MELRDYLRVIRRRWLLIVSCVLVVVGVAAAVTFTATPIYQSTARLFVSTPDQRGDSAYQGSLFSIQRVASYAELASDRELARRVIKDLGLDLEPEALADKVTATVKPETVILEIQVTDPDPKRAQKLAQTLAEEVADYIAEIETPPGRANAPIKASLVGTATVPNSPISPQPVRNLGLGLVLGLLLGLGLAVLRELLDTSVKGPADIAEITETPVLGGILFDSQAPKRPLLTQLDSHSPRVEAFRILRTNLQFVDVDQDKKVIVFTSSVPGEGKTSTATNIALALHTAGQRTLLIDADMRRPQLAKLFDLEPAVGLTTVLLGRIDLADAIQVHADSGLAVLASGNLPPNPAELLQSQAMKVLLEEVREDYDVVVLDAPPLLPVTDAAIIASQVDGAVIVVRQGKTTRDQFGHSLERLEAVGARSLGVAMNMVPAKRRQGGYSYGGYGYGGYGYGYAPEGRRRKKS</sequence>
<comment type="similarity">
    <text evidence="2">Belongs to the CpsC/CapA family.</text>
</comment>
<dbReference type="FunFam" id="3.40.50.300:FF:000527">
    <property type="entry name" value="Tyrosine-protein kinase etk"/>
    <property type="match status" value="1"/>
</dbReference>
<keyword evidence="15" id="KW-0829">Tyrosine-protein kinase</keyword>
<evidence type="ECO:0000256" key="13">
    <source>
        <dbReference type="ARBA" id="ARBA00022989"/>
    </source>
</evidence>
<evidence type="ECO:0000256" key="12">
    <source>
        <dbReference type="ARBA" id="ARBA00022840"/>
    </source>
</evidence>
<dbReference type="RefSeq" id="WP_187579861.1">
    <property type="nucleotide sequence ID" value="NZ_CP060713.1"/>
</dbReference>
<evidence type="ECO:0000256" key="9">
    <source>
        <dbReference type="ARBA" id="ARBA00022692"/>
    </source>
</evidence>
<evidence type="ECO:0000256" key="11">
    <source>
        <dbReference type="ARBA" id="ARBA00022777"/>
    </source>
</evidence>
<dbReference type="InterPro" id="IPR027417">
    <property type="entry name" value="P-loop_NTPase"/>
</dbReference>
<keyword evidence="9" id="KW-0812">Transmembrane</keyword>
<name>A0A7G9REJ4_9ACTN</name>
<keyword evidence="12" id="KW-0067">ATP-binding</keyword>
<dbReference type="Gene3D" id="3.40.50.300">
    <property type="entry name" value="P-loop containing nucleotide triphosphate hydrolases"/>
    <property type="match status" value="1"/>
</dbReference>
<evidence type="ECO:0000256" key="6">
    <source>
        <dbReference type="ARBA" id="ARBA00022475"/>
    </source>
</evidence>
<comment type="similarity">
    <text evidence="4">Belongs to the etk/wzc family.</text>
</comment>
<dbReference type="GO" id="GO:0042802">
    <property type="term" value="F:identical protein binding"/>
    <property type="evidence" value="ECO:0007669"/>
    <property type="project" value="UniProtKB-ARBA"/>
</dbReference>
<dbReference type="EC" id="2.7.10.2" evidence="5"/>
<evidence type="ECO:0000313" key="19">
    <source>
        <dbReference type="EMBL" id="QNN54019.1"/>
    </source>
</evidence>
<evidence type="ECO:0000256" key="7">
    <source>
        <dbReference type="ARBA" id="ARBA00022519"/>
    </source>
</evidence>
<evidence type="ECO:0000256" key="3">
    <source>
        <dbReference type="ARBA" id="ARBA00007316"/>
    </source>
</evidence>
<dbReference type="CDD" id="cd05387">
    <property type="entry name" value="BY-kinase"/>
    <property type="match status" value="1"/>
</dbReference>
<gene>
    <name evidence="19" type="ORF">H9L09_06465</name>
</gene>
<keyword evidence="10" id="KW-0547">Nucleotide-binding</keyword>
<organism evidence="19 20">
    <name type="scientific">Nocardioides mesophilus</name>
    <dbReference type="NCBI Taxonomy" id="433659"/>
    <lineage>
        <taxon>Bacteria</taxon>
        <taxon>Bacillati</taxon>
        <taxon>Actinomycetota</taxon>
        <taxon>Actinomycetes</taxon>
        <taxon>Propionibacteriales</taxon>
        <taxon>Nocardioidaceae</taxon>
        <taxon>Nocardioides</taxon>
    </lineage>
</organism>
<evidence type="ECO:0000256" key="10">
    <source>
        <dbReference type="ARBA" id="ARBA00022741"/>
    </source>
</evidence>
<dbReference type="SUPFAM" id="SSF52540">
    <property type="entry name" value="P-loop containing nucleoside triphosphate hydrolases"/>
    <property type="match status" value="1"/>
</dbReference>
<dbReference type="AlphaFoldDB" id="A0A7G9REJ4"/>
<keyword evidence="6" id="KW-1003">Cell membrane</keyword>
<dbReference type="InterPro" id="IPR005702">
    <property type="entry name" value="Wzc-like_C"/>
</dbReference>
<protein>
    <recommendedName>
        <fullName evidence="5">non-specific protein-tyrosine kinase</fullName>
        <ecNumber evidence="5">2.7.10.2</ecNumber>
    </recommendedName>
</protein>
<evidence type="ECO:0000256" key="15">
    <source>
        <dbReference type="ARBA" id="ARBA00023137"/>
    </source>
</evidence>
<evidence type="ECO:0000256" key="4">
    <source>
        <dbReference type="ARBA" id="ARBA00008883"/>
    </source>
</evidence>
<feature type="domain" description="AAA" evidence="18">
    <location>
        <begin position="261"/>
        <end position="398"/>
    </location>
</feature>
<evidence type="ECO:0000259" key="18">
    <source>
        <dbReference type="Pfam" id="PF13614"/>
    </source>
</evidence>
<dbReference type="GO" id="GO:0004715">
    <property type="term" value="F:non-membrane spanning protein tyrosine kinase activity"/>
    <property type="evidence" value="ECO:0007669"/>
    <property type="project" value="UniProtKB-EC"/>
</dbReference>
<dbReference type="GO" id="GO:0005886">
    <property type="term" value="C:plasma membrane"/>
    <property type="evidence" value="ECO:0007669"/>
    <property type="project" value="UniProtKB-SubCell"/>
</dbReference>
<comment type="catalytic activity">
    <reaction evidence="16">
        <text>L-tyrosyl-[protein] + ATP = O-phospho-L-tyrosyl-[protein] + ADP + H(+)</text>
        <dbReference type="Rhea" id="RHEA:10596"/>
        <dbReference type="Rhea" id="RHEA-COMP:10136"/>
        <dbReference type="Rhea" id="RHEA-COMP:20101"/>
        <dbReference type="ChEBI" id="CHEBI:15378"/>
        <dbReference type="ChEBI" id="CHEBI:30616"/>
        <dbReference type="ChEBI" id="CHEBI:46858"/>
        <dbReference type="ChEBI" id="CHEBI:61978"/>
        <dbReference type="ChEBI" id="CHEBI:456216"/>
        <dbReference type="EC" id="2.7.10.2"/>
    </reaction>
</comment>
<dbReference type="Proteomes" id="UP000515947">
    <property type="component" value="Chromosome"/>
</dbReference>
<reference evidence="19 20" key="1">
    <citation type="submission" date="2020-08" db="EMBL/GenBank/DDBJ databases">
        <title>Genome sequence of Nocardioides mesophilus KACC 16243T.</title>
        <authorList>
            <person name="Hyun D.-W."/>
            <person name="Bae J.-W."/>
        </authorList>
    </citation>
    <scope>NUCLEOTIDE SEQUENCE [LARGE SCALE GENOMIC DNA]</scope>
    <source>
        <strain evidence="19 20">KACC 16243</strain>
    </source>
</reference>
<keyword evidence="8 19" id="KW-0808">Transferase</keyword>